<dbReference type="HOGENOM" id="CLU_079829_2_0_5"/>
<sequence length="192" mass="21680">MRKRDLLKHLTGLICIAATPRIAIASTEDGRTKLFAALKQAKTEREGRQAEHEIWQWWLSQAPTPELRAAVEHGMSRRSSYDFEAAETTLDEVIEVAPAYAEAWNQRAFVRFLREKDAGALSDLERTIELEPDHFGALAGMYHVLMRMGRSKAAVASLSRAVEIHPWIQERGLLPPDPEAERPAIKGKQQDL</sequence>
<dbReference type="SUPFAM" id="SSF48452">
    <property type="entry name" value="TPR-like"/>
    <property type="match status" value="1"/>
</dbReference>
<organism evidence="2 3">
    <name type="scientific">Hoeflea phototrophica (strain DSM 17068 / NCIMB 14078 / DFL-43)</name>
    <dbReference type="NCBI Taxonomy" id="411684"/>
    <lineage>
        <taxon>Bacteria</taxon>
        <taxon>Pseudomonadati</taxon>
        <taxon>Pseudomonadota</taxon>
        <taxon>Alphaproteobacteria</taxon>
        <taxon>Hyphomicrobiales</taxon>
        <taxon>Rhizobiaceae</taxon>
        <taxon>Hoeflea</taxon>
    </lineage>
</organism>
<dbReference type="Proteomes" id="UP000004291">
    <property type="component" value="Chromosome"/>
</dbReference>
<evidence type="ECO:0000313" key="3">
    <source>
        <dbReference type="Proteomes" id="UP000004291"/>
    </source>
</evidence>
<dbReference type="Gene3D" id="1.25.40.10">
    <property type="entry name" value="Tetratricopeptide repeat domain"/>
    <property type="match status" value="1"/>
</dbReference>
<dbReference type="STRING" id="411684.HPDFL43_15347"/>
<reference evidence="2 3" key="1">
    <citation type="submission" date="2007-10" db="EMBL/GenBank/DDBJ databases">
        <authorList>
            <person name="Wagner-Dobler I."/>
            <person name="Ferriera S."/>
            <person name="Johnson J."/>
            <person name="Kravitz S."/>
            <person name="Beeson K."/>
            <person name="Sutton G."/>
            <person name="Rogers Y.-H."/>
            <person name="Friedman R."/>
            <person name="Frazier M."/>
            <person name="Venter J.C."/>
        </authorList>
    </citation>
    <scope>NUCLEOTIDE SEQUENCE [LARGE SCALE GENOMIC DNA]</scope>
    <source>
        <strain evidence="2 3">DFL-43</strain>
    </source>
</reference>
<dbReference type="RefSeq" id="WP_007198826.1">
    <property type="nucleotide sequence ID" value="NZ_CM002917.1"/>
</dbReference>
<feature type="compositionally biased region" description="Basic and acidic residues" evidence="1">
    <location>
        <begin position="179"/>
        <end position="192"/>
    </location>
</feature>
<feature type="region of interest" description="Disordered" evidence="1">
    <location>
        <begin position="172"/>
        <end position="192"/>
    </location>
</feature>
<gene>
    <name evidence="2" type="ORF">HPDFL43_15347</name>
</gene>
<name>A9D157_HOEPD</name>
<comment type="caution">
    <text evidence="2">The sequence shown here is derived from an EMBL/GenBank/DDBJ whole genome shotgun (WGS) entry which is preliminary data.</text>
</comment>
<evidence type="ECO:0000256" key="1">
    <source>
        <dbReference type="SAM" id="MobiDB-lite"/>
    </source>
</evidence>
<evidence type="ECO:0000313" key="2">
    <source>
        <dbReference type="EMBL" id="EDQ34385.1"/>
    </source>
</evidence>
<dbReference type="OrthoDB" id="9815010at2"/>
<keyword evidence="3" id="KW-1185">Reference proteome</keyword>
<dbReference type="InterPro" id="IPR011990">
    <property type="entry name" value="TPR-like_helical_dom_sf"/>
</dbReference>
<accession>A9D157</accession>
<proteinExistence type="predicted"/>
<protein>
    <submittedName>
        <fullName evidence="2">Uncharacterized protein</fullName>
    </submittedName>
</protein>
<dbReference type="AlphaFoldDB" id="A9D157"/>
<dbReference type="EMBL" id="ABIA03000004">
    <property type="protein sequence ID" value="EDQ34385.1"/>
    <property type="molecule type" value="Genomic_DNA"/>
</dbReference>
<dbReference type="eggNOG" id="COG0457">
    <property type="taxonomic scope" value="Bacteria"/>
</dbReference>
<reference evidence="2 3" key="2">
    <citation type="submission" date="2012-06" db="EMBL/GenBank/DDBJ databases">
        <authorList>
            <person name="Fiebig A."/>
        </authorList>
    </citation>
    <scope>NUCLEOTIDE SEQUENCE [LARGE SCALE GENOMIC DNA]</scope>
    <source>
        <strain evidence="2 3">DFL-43</strain>
    </source>
</reference>